<dbReference type="InterPro" id="IPR035926">
    <property type="entry name" value="NusB-like_sf"/>
</dbReference>
<evidence type="ECO:0000256" key="4">
    <source>
        <dbReference type="ARBA" id="ARBA00023015"/>
    </source>
</evidence>
<evidence type="ECO:0000256" key="3">
    <source>
        <dbReference type="ARBA" id="ARBA00022884"/>
    </source>
</evidence>
<comment type="similarity">
    <text evidence="1 6">Belongs to the NusB family.</text>
</comment>
<reference evidence="9" key="1">
    <citation type="submission" date="2016-07" db="EMBL/GenBank/DDBJ databases">
        <authorList>
            <person name="Florea S."/>
            <person name="Webb J.S."/>
            <person name="Jaromczyk J."/>
            <person name="Schardl C.L."/>
        </authorList>
    </citation>
    <scope>NUCLEOTIDE SEQUENCE [LARGE SCALE GENOMIC DNA]</scope>
    <source>
        <strain evidence="9">KCTC 42131</strain>
    </source>
</reference>
<name>A0A1E8CNX5_9GAMM</name>
<evidence type="ECO:0000256" key="5">
    <source>
        <dbReference type="ARBA" id="ARBA00023163"/>
    </source>
</evidence>
<protein>
    <recommendedName>
        <fullName evidence="6">Transcription antitermination protein NusB</fullName>
    </recommendedName>
    <alternativeName>
        <fullName evidence="6">Antitermination factor NusB</fullName>
    </alternativeName>
</protein>
<dbReference type="NCBIfam" id="TIGR01951">
    <property type="entry name" value="nusB"/>
    <property type="match status" value="1"/>
</dbReference>
<evidence type="ECO:0000313" key="8">
    <source>
        <dbReference type="EMBL" id="OFE13957.1"/>
    </source>
</evidence>
<accession>A0A1E8CNX5</accession>
<dbReference type="GO" id="GO:0006353">
    <property type="term" value="P:DNA-templated transcription termination"/>
    <property type="evidence" value="ECO:0007669"/>
    <property type="project" value="UniProtKB-UniRule"/>
</dbReference>
<dbReference type="AlphaFoldDB" id="A0A1E8CNX5"/>
<keyword evidence="2 6" id="KW-0889">Transcription antitermination</keyword>
<dbReference type="InterPro" id="IPR006027">
    <property type="entry name" value="NusB_RsmB_TIM44"/>
</dbReference>
<dbReference type="OrthoDB" id="9789556at2"/>
<comment type="caution">
    <text evidence="8">The sequence shown here is derived from an EMBL/GenBank/DDBJ whole genome shotgun (WGS) entry which is preliminary data.</text>
</comment>
<dbReference type="PANTHER" id="PTHR11078:SF3">
    <property type="entry name" value="ANTITERMINATION NUSB DOMAIN-CONTAINING PROTEIN"/>
    <property type="match status" value="1"/>
</dbReference>
<dbReference type="GO" id="GO:0031564">
    <property type="term" value="P:transcription antitermination"/>
    <property type="evidence" value="ECO:0007669"/>
    <property type="project" value="UniProtKB-KW"/>
</dbReference>
<evidence type="ECO:0000256" key="2">
    <source>
        <dbReference type="ARBA" id="ARBA00022814"/>
    </source>
</evidence>
<dbReference type="GO" id="GO:0003723">
    <property type="term" value="F:RNA binding"/>
    <property type="evidence" value="ECO:0007669"/>
    <property type="project" value="UniProtKB-UniRule"/>
</dbReference>
<keyword evidence="5 6" id="KW-0804">Transcription</keyword>
<sequence>MLLQALYQWEIARAPVNDILAEFLVYYQGKIDREFFKQVFPDVISHVDELDEMLRPWLDREIKSLDPIELSLLRLGLYELAHRIDVPYKVVINEAVELAKVFGATDGHKYINGVLDRAARQLRELEQRGTGRI</sequence>
<dbReference type="Pfam" id="PF01029">
    <property type="entry name" value="NusB"/>
    <property type="match status" value="1"/>
</dbReference>
<dbReference type="HAMAP" id="MF_00073">
    <property type="entry name" value="NusB"/>
    <property type="match status" value="1"/>
</dbReference>
<dbReference type="Proteomes" id="UP000175669">
    <property type="component" value="Unassembled WGS sequence"/>
</dbReference>
<dbReference type="Gene3D" id="1.10.940.10">
    <property type="entry name" value="NusB-like"/>
    <property type="match status" value="1"/>
</dbReference>
<dbReference type="GO" id="GO:0005829">
    <property type="term" value="C:cytosol"/>
    <property type="evidence" value="ECO:0007669"/>
    <property type="project" value="TreeGrafter"/>
</dbReference>
<keyword evidence="4 6" id="KW-0805">Transcription regulation</keyword>
<feature type="domain" description="NusB/RsmB/TIM44" evidence="7">
    <location>
        <begin position="2"/>
        <end position="120"/>
    </location>
</feature>
<evidence type="ECO:0000256" key="1">
    <source>
        <dbReference type="ARBA" id="ARBA00005952"/>
    </source>
</evidence>
<dbReference type="InterPro" id="IPR011605">
    <property type="entry name" value="NusB_fam"/>
</dbReference>
<gene>
    <name evidence="6" type="primary">nusB</name>
    <name evidence="8" type="ORF">PHACT_05605</name>
</gene>
<evidence type="ECO:0000256" key="6">
    <source>
        <dbReference type="HAMAP-Rule" id="MF_00073"/>
    </source>
</evidence>
<organism evidence="8 9">
    <name type="scientific">Pseudohongiella acticola</name>
    <dbReference type="NCBI Taxonomy" id="1524254"/>
    <lineage>
        <taxon>Bacteria</taxon>
        <taxon>Pseudomonadati</taxon>
        <taxon>Pseudomonadota</taxon>
        <taxon>Gammaproteobacteria</taxon>
        <taxon>Pseudomonadales</taxon>
        <taxon>Pseudohongiellaceae</taxon>
        <taxon>Pseudohongiella</taxon>
    </lineage>
</organism>
<keyword evidence="3 6" id="KW-0694">RNA-binding</keyword>
<evidence type="ECO:0000313" key="9">
    <source>
        <dbReference type="Proteomes" id="UP000175669"/>
    </source>
</evidence>
<dbReference type="STRING" id="1524254.PHACT_05605"/>
<proteinExistence type="inferred from homology"/>
<dbReference type="EMBL" id="MASR01000001">
    <property type="protein sequence ID" value="OFE13957.1"/>
    <property type="molecule type" value="Genomic_DNA"/>
</dbReference>
<dbReference type="SUPFAM" id="SSF48013">
    <property type="entry name" value="NusB-like"/>
    <property type="match status" value="1"/>
</dbReference>
<dbReference type="PANTHER" id="PTHR11078">
    <property type="entry name" value="N UTILIZATION SUBSTANCE PROTEIN B-RELATED"/>
    <property type="match status" value="1"/>
</dbReference>
<comment type="function">
    <text evidence="6">Involved in transcription antitermination. Required for transcription of ribosomal RNA (rRNA) genes. Binds specifically to the boxA antiterminator sequence of the ribosomal RNA (rrn) operons.</text>
</comment>
<keyword evidence="9" id="KW-1185">Reference proteome</keyword>
<evidence type="ECO:0000259" key="7">
    <source>
        <dbReference type="Pfam" id="PF01029"/>
    </source>
</evidence>